<evidence type="ECO:0000313" key="3">
    <source>
        <dbReference type="EMBL" id="KDQ51024.1"/>
    </source>
</evidence>
<reference evidence="4" key="1">
    <citation type="journal article" date="2014" name="Proc. Natl. Acad. Sci. U.S.A.">
        <title>Extensive sampling of basidiomycete genomes demonstrates inadequacy of the white-rot/brown-rot paradigm for wood decay fungi.</title>
        <authorList>
            <person name="Riley R."/>
            <person name="Salamov A.A."/>
            <person name="Brown D.W."/>
            <person name="Nagy L.G."/>
            <person name="Floudas D."/>
            <person name="Held B.W."/>
            <person name="Levasseur A."/>
            <person name="Lombard V."/>
            <person name="Morin E."/>
            <person name="Otillar R."/>
            <person name="Lindquist E.A."/>
            <person name="Sun H."/>
            <person name="LaButti K.M."/>
            <person name="Schmutz J."/>
            <person name="Jabbour D."/>
            <person name="Luo H."/>
            <person name="Baker S.E."/>
            <person name="Pisabarro A.G."/>
            <person name="Walton J.D."/>
            <person name="Blanchette R.A."/>
            <person name="Henrissat B."/>
            <person name="Martin F."/>
            <person name="Cullen D."/>
            <person name="Hibbett D.S."/>
            <person name="Grigoriev I.V."/>
        </authorList>
    </citation>
    <scope>NUCLEOTIDE SEQUENCE [LARGE SCALE GENOMIC DNA]</scope>
    <source>
        <strain evidence="4">MUCL 33604</strain>
    </source>
</reference>
<protein>
    <submittedName>
        <fullName evidence="3">Uncharacterized protein</fullName>
    </submittedName>
</protein>
<evidence type="ECO:0000313" key="4">
    <source>
        <dbReference type="Proteomes" id="UP000027265"/>
    </source>
</evidence>
<dbReference type="Proteomes" id="UP000027265">
    <property type="component" value="Unassembled WGS sequence"/>
</dbReference>
<keyword evidence="2" id="KW-1133">Transmembrane helix</keyword>
<keyword evidence="2" id="KW-0812">Transmembrane</keyword>
<dbReference type="STRING" id="933084.A0A067P8E6"/>
<dbReference type="HOGENOM" id="CLU_027217_1_0_1"/>
<accession>A0A067P8E6</accession>
<feature type="region of interest" description="Disordered" evidence="1">
    <location>
        <begin position="669"/>
        <end position="691"/>
    </location>
</feature>
<keyword evidence="2" id="KW-0472">Membrane</keyword>
<dbReference type="InParanoid" id="A0A067P8E6"/>
<evidence type="ECO:0000256" key="2">
    <source>
        <dbReference type="SAM" id="Phobius"/>
    </source>
</evidence>
<name>A0A067P8E6_9AGAM</name>
<keyword evidence="4" id="KW-1185">Reference proteome</keyword>
<dbReference type="AlphaFoldDB" id="A0A067P8E6"/>
<sequence length="691" mass="75516">MNPTRRPSHVQSQTLGWHIVIVLGQLGLMTFAWGFFGTIVHYRQITLPDTLATAILNFPRSTTAVVTTIATILSILSSLLCSRAVRYLLASRLVSQRPVSFSLNVGIELSKKSFVLNPRNPWWTVGTAIFVVAMSAQTAGWTTLLTPTALTVECSINGVELDIGSPAFRDFVEARYSIGSYYDRETGAGSSLSGDVISLPTDISGIASAGRRFGIPNIINYNLVSFNISTGGILPTGSPQTAGLNRTVFVNGLNFAGGPILHNFSMEDPPHPAGFTSNYSLTQQGFSADVSCQQVSKDLFGPPTLNLYSYTYPITPHGPGVESPRNYTQLSWFLYCADGLFWSDFNQVTVAQTDGIFWGSICPFQNMSSTNTSGYDSSSHLAMMLGLGQSYSFINTTICTIKPKLTTVRVDYTSVVNVSEIVVSRPHIPMDFNSQYNISRFDIGQYTVRTFAALFYGSQSIWGNSIGNGISSVYSSQPQSRDGTSQEQEALLNGILEDYLRGLVEFAATDLRSGFSTTGVFPDDKIPDNMTVSYNGTLLAGTMGWQHHESSFSLLILIPSTLTGIVSIVMVCLSLKYRHRHEDVTVRGENGFPESFDPTHALHLILASSRRGLADAFDWEDLTRNEGIPLRLRSTLEGPALVPAGRGSLKQNRHSSGDHTPFHAYIGDDGDYQEESTPLTAQKTFPRSFVK</sequence>
<proteinExistence type="predicted"/>
<gene>
    <name evidence="3" type="ORF">JAAARDRAFT_199415</name>
</gene>
<feature type="transmembrane region" description="Helical" evidence="2">
    <location>
        <begin position="62"/>
        <end position="82"/>
    </location>
</feature>
<feature type="compositionally biased region" description="Polar residues" evidence="1">
    <location>
        <begin position="675"/>
        <end position="685"/>
    </location>
</feature>
<organism evidence="3 4">
    <name type="scientific">Jaapia argillacea MUCL 33604</name>
    <dbReference type="NCBI Taxonomy" id="933084"/>
    <lineage>
        <taxon>Eukaryota</taxon>
        <taxon>Fungi</taxon>
        <taxon>Dikarya</taxon>
        <taxon>Basidiomycota</taxon>
        <taxon>Agaricomycotina</taxon>
        <taxon>Agaricomycetes</taxon>
        <taxon>Agaricomycetidae</taxon>
        <taxon>Jaapiales</taxon>
        <taxon>Jaapiaceae</taxon>
        <taxon>Jaapia</taxon>
    </lineage>
</organism>
<feature type="transmembrane region" description="Helical" evidence="2">
    <location>
        <begin position="552"/>
        <end position="573"/>
    </location>
</feature>
<evidence type="ECO:0000256" key="1">
    <source>
        <dbReference type="SAM" id="MobiDB-lite"/>
    </source>
</evidence>
<dbReference type="EMBL" id="KL197752">
    <property type="protein sequence ID" value="KDQ51024.1"/>
    <property type="molecule type" value="Genomic_DNA"/>
</dbReference>
<dbReference type="OrthoDB" id="3351168at2759"/>
<feature type="transmembrane region" description="Helical" evidence="2">
    <location>
        <begin position="15"/>
        <end position="42"/>
    </location>
</feature>